<gene>
    <name evidence="6" type="ORF">Q3V37_23485</name>
</gene>
<dbReference type="Gene3D" id="2.102.10.10">
    <property type="entry name" value="Rieske [2Fe-2S] iron-sulphur domain"/>
    <property type="match status" value="1"/>
</dbReference>
<evidence type="ECO:0000313" key="6">
    <source>
        <dbReference type="EMBL" id="WLS44333.1"/>
    </source>
</evidence>
<dbReference type="GO" id="GO:0016705">
    <property type="term" value="F:oxidoreductase activity, acting on paired donors, with incorporation or reduction of molecular oxygen"/>
    <property type="evidence" value="ECO:0007669"/>
    <property type="project" value="UniProtKB-ARBA"/>
</dbReference>
<dbReference type="Proteomes" id="UP001235874">
    <property type="component" value="Chromosome"/>
</dbReference>
<dbReference type="NCBIfam" id="TIGR01409">
    <property type="entry name" value="TAT_signal_seq"/>
    <property type="match status" value="1"/>
</dbReference>
<evidence type="ECO:0000256" key="4">
    <source>
        <dbReference type="ARBA" id="ARBA00023014"/>
    </source>
</evidence>
<evidence type="ECO:0000256" key="3">
    <source>
        <dbReference type="ARBA" id="ARBA00023004"/>
    </source>
</evidence>
<dbReference type="AlphaFoldDB" id="A0AAJ6HTK4"/>
<reference evidence="6 7" key="1">
    <citation type="submission" date="2023-07" db="EMBL/GenBank/DDBJ databases">
        <title>Micromonospora profundi TRM 95458 converts glycerol to a new osmotic compound.</title>
        <authorList>
            <person name="Lu D."/>
        </authorList>
    </citation>
    <scope>NUCLEOTIDE SEQUENCE [LARGE SCALE GENOMIC DNA]</scope>
    <source>
        <strain evidence="6 7">TRM95458</strain>
    </source>
</reference>
<keyword evidence="3" id="KW-0408">Iron</keyword>
<dbReference type="InterPro" id="IPR036922">
    <property type="entry name" value="Rieske_2Fe-2S_sf"/>
</dbReference>
<feature type="domain" description="Rieske" evidence="5">
    <location>
        <begin position="63"/>
        <end position="154"/>
    </location>
</feature>
<evidence type="ECO:0000256" key="1">
    <source>
        <dbReference type="ARBA" id="ARBA00022714"/>
    </source>
</evidence>
<dbReference type="EMBL" id="CP130472">
    <property type="protein sequence ID" value="WLS44333.1"/>
    <property type="molecule type" value="Genomic_DNA"/>
</dbReference>
<dbReference type="InterPro" id="IPR006311">
    <property type="entry name" value="TAT_signal"/>
</dbReference>
<dbReference type="KEGG" id="mprn:Q3V37_23485"/>
<dbReference type="InterPro" id="IPR019546">
    <property type="entry name" value="TAT_signal_bac_arc"/>
</dbReference>
<dbReference type="InterPro" id="IPR017941">
    <property type="entry name" value="Rieske_2Fe-2S"/>
</dbReference>
<keyword evidence="7" id="KW-1185">Reference proteome</keyword>
<dbReference type="GO" id="GO:0004497">
    <property type="term" value="F:monooxygenase activity"/>
    <property type="evidence" value="ECO:0007669"/>
    <property type="project" value="UniProtKB-ARBA"/>
</dbReference>
<evidence type="ECO:0000256" key="2">
    <source>
        <dbReference type="ARBA" id="ARBA00022723"/>
    </source>
</evidence>
<dbReference type="GO" id="GO:0051537">
    <property type="term" value="F:2 iron, 2 sulfur cluster binding"/>
    <property type="evidence" value="ECO:0007669"/>
    <property type="project" value="UniProtKB-KW"/>
</dbReference>
<keyword evidence="1" id="KW-0001">2Fe-2S</keyword>
<evidence type="ECO:0000259" key="5">
    <source>
        <dbReference type="PROSITE" id="PS51296"/>
    </source>
</evidence>
<dbReference type="PROSITE" id="PS51318">
    <property type="entry name" value="TAT"/>
    <property type="match status" value="1"/>
</dbReference>
<dbReference type="RefSeq" id="WP_306271632.1">
    <property type="nucleotide sequence ID" value="NZ_CP130472.1"/>
</dbReference>
<proteinExistence type="predicted"/>
<accession>A0AAJ6HTK4</accession>
<organism evidence="6 7">
    <name type="scientific">Micromonospora profundi</name>
    <dbReference type="NCBI Taxonomy" id="1420889"/>
    <lineage>
        <taxon>Bacteria</taxon>
        <taxon>Bacillati</taxon>
        <taxon>Actinomycetota</taxon>
        <taxon>Actinomycetes</taxon>
        <taxon>Micromonosporales</taxon>
        <taxon>Micromonosporaceae</taxon>
        <taxon>Micromonospora</taxon>
    </lineage>
</organism>
<dbReference type="Pfam" id="PF00355">
    <property type="entry name" value="Rieske"/>
    <property type="match status" value="1"/>
</dbReference>
<dbReference type="SUPFAM" id="SSF50022">
    <property type="entry name" value="ISP domain"/>
    <property type="match status" value="1"/>
</dbReference>
<dbReference type="PROSITE" id="PS51296">
    <property type="entry name" value="RIESKE"/>
    <property type="match status" value="1"/>
</dbReference>
<keyword evidence="4" id="KW-0411">Iron-sulfur</keyword>
<keyword evidence="2" id="KW-0479">Metal-binding</keyword>
<dbReference type="CDD" id="cd03467">
    <property type="entry name" value="Rieske"/>
    <property type="match status" value="1"/>
</dbReference>
<evidence type="ECO:0000313" key="7">
    <source>
        <dbReference type="Proteomes" id="UP001235874"/>
    </source>
</evidence>
<name>A0AAJ6HTK4_9ACTN</name>
<protein>
    <submittedName>
        <fullName evidence="6">Rieske (2Fe-2S) protein</fullName>
    </submittedName>
</protein>
<sequence>MTVRSADERGDEVYDGQEFLRDKRWCLSRRALLTGAGAIGAAGVLSACGTGDESSPQPAAEPGAVLASTGDVPVGGGTLVGGVLVVQPEAGTFTAYDATCPHQGVRVGAPRDGVITCPAHNSTFAVGDGARLGGPATTGLTEVPIRVDGTNIVRG</sequence>
<dbReference type="GO" id="GO:0046872">
    <property type="term" value="F:metal ion binding"/>
    <property type="evidence" value="ECO:0007669"/>
    <property type="project" value="UniProtKB-KW"/>
</dbReference>